<protein>
    <submittedName>
        <fullName evidence="2">FHA domain protein</fullName>
    </submittedName>
</protein>
<evidence type="ECO:0000313" key="2">
    <source>
        <dbReference type="EMBL" id="SMF70715.1"/>
    </source>
</evidence>
<organism evidence="2 3">
    <name type="scientific">Allosphingosinicella indica</name>
    <dbReference type="NCBI Taxonomy" id="941907"/>
    <lineage>
        <taxon>Bacteria</taxon>
        <taxon>Pseudomonadati</taxon>
        <taxon>Pseudomonadota</taxon>
        <taxon>Alphaproteobacteria</taxon>
        <taxon>Sphingomonadales</taxon>
        <taxon>Sphingomonadaceae</taxon>
        <taxon>Allosphingosinicella</taxon>
    </lineage>
</organism>
<evidence type="ECO:0000259" key="1">
    <source>
        <dbReference type="PROSITE" id="PS50006"/>
    </source>
</evidence>
<dbReference type="RefSeq" id="WP_085218581.1">
    <property type="nucleotide sequence ID" value="NZ_LT840185.1"/>
</dbReference>
<reference evidence="3" key="1">
    <citation type="submission" date="2017-04" db="EMBL/GenBank/DDBJ databases">
        <authorList>
            <person name="Varghese N."/>
            <person name="Submissions S."/>
        </authorList>
    </citation>
    <scope>NUCLEOTIDE SEQUENCE [LARGE SCALE GENOMIC DNA]</scope>
    <source>
        <strain evidence="3">Dd16</strain>
    </source>
</reference>
<dbReference type="AlphaFoldDB" id="A0A1X7GJF6"/>
<dbReference type="Pfam" id="PF00498">
    <property type="entry name" value="FHA"/>
    <property type="match status" value="1"/>
</dbReference>
<dbReference type="Gene3D" id="2.60.200.20">
    <property type="match status" value="1"/>
</dbReference>
<sequence>MALTLSVADPKPEGAPADFTLEGESAIIGRSANCDWTLPDAKNYISSRHAELRRDGDGYIFKDISTNGTFLNGAAERMTEERRIADGDSFKIGPYAVTAKVAADVVAPPPPPEPVPAAPAEPERTVFAPAADAAPAPAPAADPQHTVFAPGPDAGGAAGEEEVALAPEQEALWEKVAGANSIDWDRGGFGADDRAAATQAMVAATADELANAYLTAAGIERSKITAEASEAIVKGGSLLRRLVAGLVIMVESRARAKSQMGAEATQLQLDGNNPIKFARTPEAALAQLVNPTQQGFLDAEKAIEDAFVDIQSHQVATMAAIPGALRQTLERFSPGSIKRRADNIGLLARILPAARDAALWNNYEKEFNTVASQSDEAFMEVFAKEFRKAYAKQIVKGRP</sequence>
<dbReference type="OrthoDB" id="273564at2"/>
<gene>
    <name evidence="2" type="ORF">SAMN06295910_1934</name>
</gene>
<accession>A0A1X7GJF6</accession>
<dbReference type="CDD" id="cd00060">
    <property type="entry name" value="FHA"/>
    <property type="match status" value="1"/>
</dbReference>
<dbReference type="InterPro" id="IPR008984">
    <property type="entry name" value="SMAD_FHA_dom_sf"/>
</dbReference>
<name>A0A1X7GJF6_9SPHN</name>
<proteinExistence type="predicted"/>
<dbReference type="PROSITE" id="PS50006">
    <property type="entry name" value="FHA_DOMAIN"/>
    <property type="match status" value="1"/>
</dbReference>
<dbReference type="SMART" id="SM00240">
    <property type="entry name" value="FHA"/>
    <property type="match status" value="1"/>
</dbReference>
<dbReference type="EMBL" id="LT840185">
    <property type="protein sequence ID" value="SMF70715.1"/>
    <property type="molecule type" value="Genomic_DNA"/>
</dbReference>
<dbReference type="STRING" id="941907.SAMN06295910_1934"/>
<dbReference type="InterPro" id="IPR000253">
    <property type="entry name" value="FHA_dom"/>
</dbReference>
<dbReference type="Pfam" id="PF20232">
    <property type="entry name" value="T6SS_FHA_C"/>
    <property type="match status" value="1"/>
</dbReference>
<feature type="domain" description="FHA" evidence="1">
    <location>
        <begin position="26"/>
        <end position="76"/>
    </location>
</feature>
<keyword evidence="3" id="KW-1185">Reference proteome</keyword>
<dbReference type="InterPro" id="IPR046883">
    <property type="entry name" value="T6SS_FHA_C"/>
</dbReference>
<dbReference type="NCBIfam" id="TIGR03354">
    <property type="entry name" value="VI_FHA"/>
    <property type="match status" value="1"/>
</dbReference>
<dbReference type="Proteomes" id="UP000192934">
    <property type="component" value="Chromosome I"/>
</dbReference>
<evidence type="ECO:0000313" key="3">
    <source>
        <dbReference type="Proteomes" id="UP000192934"/>
    </source>
</evidence>
<dbReference type="InterPro" id="IPR017735">
    <property type="entry name" value="T6SS_FHA"/>
</dbReference>
<dbReference type="SUPFAM" id="SSF49879">
    <property type="entry name" value="SMAD/FHA domain"/>
    <property type="match status" value="1"/>
</dbReference>